<dbReference type="EMBL" id="ATFE01000012">
    <property type="protein sequence ID" value="EPF28442.1"/>
    <property type="molecule type" value="Genomic_DNA"/>
</dbReference>
<dbReference type="GO" id="GO:0004180">
    <property type="term" value="F:carboxypeptidase activity"/>
    <property type="evidence" value="ECO:0007669"/>
    <property type="project" value="UniProtKB-KW"/>
</dbReference>
<feature type="domain" description="Penicillin-binding protein transpeptidase" evidence="14">
    <location>
        <begin position="377"/>
        <end position="606"/>
    </location>
</feature>
<dbReference type="RefSeq" id="WP_016523587.1">
    <property type="nucleotide sequence ID" value="NZ_KE332517.1"/>
</dbReference>
<keyword evidence="13" id="KW-0812">Transmembrane</keyword>
<evidence type="ECO:0000256" key="13">
    <source>
        <dbReference type="SAM" id="Phobius"/>
    </source>
</evidence>
<dbReference type="Pfam" id="PF00905">
    <property type="entry name" value="Transpeptidase"/>
    <property type="match status" value="1"/>
</dbReference>
<feature type="region of interest" description="Disordered" evidence="12">
    <location>
        <begin position="289"/>
        <end position="342"/>
    </location>
</feature>
<evidence type="ECO:0000256" key="4">
    <source>
        <dbReference type="ARBA" id="ARBA00022645"/>
    </source>
</evidence>
<accession>A0AA87TEN1</accession>
<dbReference type="Proteomes" id="UP000014634">
    <property type="component" value="Unassembled WGS sequence"/>
</dbReference>
<dbReference type="SUPFAM" id="SSF56601">
    <property type="entry name" value="beta-lactamase/transpeptidase-like"/>
    <property type="match status" value="1"/>
</dbReference>
<dbReference type="GO" id="GO:0006508">
    <property type="term" value="P:proteolysis"/>
    <property type="evidence" value="ECO:0007669"/>
    <property type="project" value="UniProtKB-KW"/>
</dbReference>
<feature type="compositionally biased region" description="Polar residues" evidence="12">
    <location>
        <begin position="313"/>
        <end position="333"/>
    </location>
</feature>
<dbReference type="GO" id="GO:0008658">
    <property type="term" value="F:penicillin binding"/>
    <property type="evidence" value="ECO:0007669"/>
    <property type="project" value="InterPro"/>
</dbReference>
<evidence type="ECO:0000256" key="3">
    <source>
        <dbReference type="ARBA" id="ARBA00007739"/>
    </source>
</evidence>
<dbReference type="Pfam" id="PF00912">
    <property type="entry name" value="Transgly"/>
    <property type="match status" value="1"/>
</dbReference>
<dbReference type="InterPro" id="IPR023346">
    <property type="entry name" value="Lysozyme-like_dom_sf"/>
</dbReference>
<keyword evidence="5" id="KW-0645">Protease</keyword>
<keyword evidence="7" id="KW-0808">Transferase</keyword>
<protein>
    <recommendedName>
        <fullName evidence="10">peptidoglycan glycosyltransferase</fullName>
        <ecNumber evidence="10">2.4.99.28</ecNumber>
    </recommendedName>
</protein>
<evidence type="ECO:0000256" key="6">
    <source>
        <dbReference type="ARBA" id="ARBA00022676"/>
    </source>
</evidence>
<dbReference type="InterPro" id="IPR036950">
    <property type="entry name" value="PBP_transglycosylase"/>
</dbReference>
<keyword evidence="13" id="KW-1133">Transmembrane helix</keyword>
<dbReference type="Gene3D" id="3.40.710.10">
    <property type="entry name" value="DD-peptidase/beta-lactamase superfamily"/>
    <property type="match status" value="1"/>
</dbReference>
<dbReference type="AlphaFoldDB" id="A0AA87TEN1"/>
<sequence>MKIRQSNTLRLSKKRLLYGVGALLALCIGGWLSLFLPFPELDAFMQRDWSTRVYDRGGNLIQILALEDGIRREFTAYESMPPDAVRIFLAAEDKDFFSHRGIDVAAIARAAYQNISSGKRVSGASTVTMQLARLVVPAKKRTLFAKLREARNALRIERRLSKQAILELYLNSLPFGFQTEGLTSAARNFFALPLSELTAEQLCCLAVIPRRPAGYNPLEHPEACAEKAAALYRAVFMQESEGQDGQQDTLLTDRLLQAARTARRFEYPFGMPHYIEYLVRRYKAGDFHRQPEAPQGAQGGTQPHPEGSPEIAQGSSPPQKNSQTQMSRQSVSASPKAAPQALPPDWYLTADSALSAQAELLLRAQLKNNPQARVHNGAILVIENATGNILAWIGSNSYFDDENNGKIDGVTALNQSGSSSKPFLYALALEQGWKPSDVLPDIPIRFGKEEAYIPRNFNNRFNGPVRLRVALASSLNIPAVYLLNELGIETYLHTLEELGFQSIGTDGAEAKLSLALGSVPVPLYQLVRAFSVFPRDGVILPLRSFTDGSTADGFSAPRQVFSADTARLICSILSDSAARAKGFGFSSPLNTPFPSIFKTGTANQFQSLIALASSSAFTVGIWMGNFAGNTVIGKTGSSAPASIARNLLIRLHSQPFADGLTVPAKNFAEPEHWHREPVCALSGMPAGPACHNTVQEYLPSAFTALSEHNRYNGQSGYNSFGTSNRLNAPNRHGTYKRETGEYDQAGGECSWHQIQNGRSVTVYPEEYRRWFANITRHGTIGQPSNALTVIRPADGSRFVSNARYQGIGVPIEITGGTEDTVHISYDGRAPITLNRPFSGSLPLEKGEHRLIVRCGDEEVSVVFTVE</sequence>
<evidence type="ECO:0000256" key="2">
    <source>
        <dbReference type="ARBA" id="ARBA00007090"/>
    </source>
</evidence>
<keyword evidence="9" id="KW-0511">Multifunctional enzyme</keyword>
<proteinExistence type="inferred from homology"/>
<evidence type="ECO:0000259" key="15">
    <source>
        <dbReference type="Pfam" id="PF00912"/>
    </source>
</evidence>
<evidence type="ECO:0000256" key="10">
    <source>
        <dbReference type="ARBA" id="ARBA00044770"/>
    </source>
</evidence>
<dbReference type="EC" id="2.4.99.28" evidence="10"/>
<dbReference type="Gene3D" id="1.10.3810.10">
    <property type="entry name" value="Biosynthetic peptidoglycan transglycosylase-like"/>
    <property type="match status" value="1"/>
</dbReference>
<keyword evidence="6" id="KW-0328">Glycosyltransferase</keyword>
<evidence type="ECO:0000256" key="12">
    <source>
        <dbReference type="SAM" id="MobiDB-lite"/>
    </source>
</evidence>
<dbReference type="InterPro" id="IPR001460">
    <property type="entry name" value="PCN-bd_Tpept"/>
</dbReference>
<dbReference type="InterPro" id="IPR001264">
    <property type="entry name" value="Glyco_trans_51"/>
</dbReference>
<evidence type="ECO:0000313" key="17">
    <source>
        <dbReference type="Proteomes" id="UP000014634"/>
    </source>
</evidence>
<dbReference type="GO" id="GO:0030288">
    <property type="term" value="C:outer membrane-bounded periplasmic space"/>
    <property type="evidence" value="ECO:0007669"/>
    <property type="project" value="TreeGrafter"/>
</dbReference>
<comment type="pathway">
    <text evidence="1">Cell wall biogenesis; peptidoglycan biosynthesis.</text>
</comment>
<dbReference type="PANTHER" id="PTHR32282:SF15">
    <property type="entry name" value="PENICILLIN-BINDING PROTEIN 1C"/>
    <property type="match status" value="1"/>
</dbReference>
<comment type="caution">
    <text evidence="16">The sequence shown here is derived from an EMBL/GenBank/DDBJ whole genome shotgun (WGS) entry which is preliminary data.</text>
</comment>
<evidence type="ECO:0000256" key="11">
    <source>
        <dbReference type="ARBA" id="ARBA00049902"/>
    </source>
</evidence>
<dbReference type="GO" id="GO:0008955">
    <property type="term" value="F:peptidoglycan glycosyltransferase activity"/>
    <property type="evidence" value="ECO:0007669"/>
    <property type="project" value="UniProtKB-EC"/>
</dbReference>
<evidence type="ECO:0000256" key="9">
    <source>
        <dbReference type="ARBA" id="ARBA00023268"/>
    </source>
</evidence>
<dbReference type="InterPro" id="IPR012338">
    <property type="entry name" value="Beta-lactam/transpept-like"/>
</dbReference>
<dbReference type="GO" id="GO:0009252">
    <property type="term" value="P:peptidoglycan biosynthetic process"/>
    <property type="evidence" value="ECO:0007669"/>
    <property type="project" value="TreeGrafter"/>
</dbReference>
<dbReference type="PANTHER" id="PTHR32282">
    <property type="entry name" value="BINDING PROTEIN TRANSPEPTIDASE, PUTATIVE-RELATED"/>
    <property type="match status" value="1"/>
</dbReference>
<keyword evidence="8" id="KW-0378">Hydrolase</keyword>
<organism evidence="16 17">
    <name type="scientific">Treponema medium ATCC 700293</name>
    <dbReference type="NCBI Taxonomy" id="1125700"/>
    <lineage>
        <taxon>Bacteria</taxon>
        <taxon>Pseudomonadati</taxon>
        <taxon>Spirochaetota</taxon>
        <taxon>Spirochaetia</taxon>
        <taxon>Spirochaetales</taxon>
        <taxon>Treponemataceae</taxon>
        <taxon>Treponema</taxon>
    </lineage>
</organism>
<evidence type="ECO:0000256" key="5">
    <source>
        <dbReference type="ARBA" id="ARBA00022670"/>
    </source>
</evidence>
<evidence type="ECO:0000256" key="8">
    <source>
        <dbReference type="ARBA" id="ARBA00022801"/>
    </source>
</evidence>
<dbReference type="SUPFAM" id="SSF53955">
    <property type="entry name" value="Lysozyme-like"/>
    <property type="match status" value="1"/>
</dbReference>
<gene>
    <name evidence="16" type="ORF">HMPREF9195_01653</name>
</gene>
<comment type="similarity">
    <text evidence="2">In the C-terminal section; belongs to the transpeptidase family.</text>
</comment>
<dbReference type="InterPro" id="IPR050396">
    <property type="entry name" value="Glycosyltr_51/Transpeptidase"/>
</dbReference>
<evidence type="ECO:0000256" key="1">
    <source>
        <dbReference type="ARBA" id="ARBA00004752"/>
    </source>
</evidence>
<name>A0AA87TEN1_TREMD</name>
<evidence type="ECO:0000259" key="14">
    <source>
        <dbReference type="Pfam" id="PF00905"/>
    </source>
</evidence>
<keyword evidence="13" id="KW-0472">Membrane</keyword>
<comment type="catalytic activity">
    <reaction evidence="11">
        <text>[GlcNAc-(1-&gt;4)-Mur2Ac(oyl-L-Ala-gamma-D-Glu-L-Lys-D-Ala-D-Ala)](n)-di-trans,octa-cis-undecaprenyl diphosphate + beta-D-GlcNAc-(1-&gt;4)-Mur2Ac(oyl-L-Ala-gamma-D-Glu-L-Lys-D-Ala-D-Ala)-di-trans,octa-cis-undecaprenyl diphosphate = [GlcNAc-(1-&gt;4)-Mur2Ac(oyl-L-Ala-gamma-D-Glu-L-Lys-D-Ala-D-Ala)](n+1)-di-trans,octa-cis-undecaprenyl diphosphate + di-trans,octa-cis-undecaprenyl diphosphate + H(+)</text>
        <dbReference type="Rhea" id="RHEA:23708"/>
        <dbReference type="Rhea" id="RHEA-COMP:9602"/>
        <dbReference type="Rhea" id="RHEA-COMP:9603"/>
        <dbReference type="ChEBI" id="CHEBI:15378"/>
        <dbReference type="ChEBI" id="CHEBI:58405"/>
        <dbReference type="ChEBI" id="CHEBI:60033"/>
        <dbReference type="ChEBI" id="CHEBI:78435"/>
        <dbReference type="EC" id="2.4.99.28"/>
    </reaction>
</comment>
<comment type="similarity">
    <text evidence="3">In the N-terminal section; belongs to the glycosyltransferase 51 family.</text>
</comment>
<feature type="transmembrane region" description="Helical" evidence="13">
    <location>
        <begin position="16"/>
        <end position="38"/>
    </location>
</feature>
<reference evidence="16 17" key="1">
    <citation type="submission" date="2013-04" db="EMBL/GenBank/DDBJ databases">
        <title>The Genome Sequence of Treponema medium ATCC 700293.</title>
        <authorList>
            <consortium name="The Broad Institute Genomics Platform"/>
            <person name="Earl A."/>
            <person name="Ward D."/>
            <person name="Feldgarden M."/>
            <person name="Gevers D."/>
            <person name="Leonetti C."/>
            <person name="Blanton J.M."/>
            <person name="Dewhirst F.E."/>
            <person name="Izard J."/>
            <person name="Walker B."/>
            <person name="Young S."/>
            <person name="Zeng Q."/>
            <person name="Gargeya S."/>
            <person name="Fitzgerald M."/>
            <person name="Haas B."/>
            <person name="Abouelleil A."/>
            <person name="Allen A.W."/>
            <person name="Alvarado L."/>
            <person name="Arachchi H.M."/>
            <person name="Berlin A.M."/>
            <person name="Chapman S.B."/>
            <person name="Gainer-Dewar J."/>
            <person name="Goldberg J."/>
            <person name="Griggs A."/>
            <person name="Gujja S."/>
            <person name="Hansen M."/>
            <person name="Howarth C."/>
            <person name="Imamovic A."/>
            <person name="Ireland A."/>
            <person name="Larimer J."/>
            <person name="McCowan C."/>
            <person name="Murphy C."/>
            <person name="Pearson M."/>
            <person name="Poon T.W."/>
            <person name="Priest M."/>
            <person name="Roberts A."/>
            <person name="Saif S."/>
            <person name="Shea T."/>
            <person name="Sisk P."/>
            <person name="Sykes S."/>
            <person name="Wortman J."/>
            <person name="Nusbaum C."/>
            <person name="Birren B."/>
        </authorList>
    </citation>
    <scope>NUCLEOTIDE SEQUENCE [LARGE SCALE GENOMIC DNA]</scope>
    <source>
        <strain evidence="16 17">ATCC 700293</strain>
    </source>
</reference>
<evidence type="ECO:0000256" key="7">
    <source>
        <dbReference type="ARBA" id="ARBA00022679"/>
    </source>
</evidence>
<evidence type="ECO:0000313" key="16">
    <source>
        <dbReference type="EMBL" id="EPF28442.1"/>
    </source>
</evidence>
<feature type="domain" description="Glycosyl transferase family 51" evidence="15">
    <location>
        <begin position="68"/>
        <end position="231"/>
    </location>
</feature>
<keyword evidence="4" id="KW-0121">Carboxypeptidase</keyword>